<dbReference type="AlphaFoldDB" id="G5GHC1"/>
<accession>G5GHC1</accession>
<dbReference type="HOGENOM" id="CLU_080981_1_0_9"/>
<keyword evidence="2" id="KW-1185">Reference proteome</keyword>
<dbReference type="EMBL" id="ACZL01000015">
    <property type="protein sequence ID" value="EHI55918.1"/>
    <property type="molecule type" value="Genomic_DNA"/>
</dbReference>
<dbReference type="Proteomes" id="UP000003011">
    <property type="component" value="Unassembled WGS sequence"/>
</dbReference>
<dbReference type="eggNOG" id="ENOG5032SGE">
    <property type="taxonomic scope" value="Bacteria"/>
</dbReference>
<evidence type="ECO:0000313" key="1">
    <source>
        <dbReference type="EMBL" id="EHI55918.1"/>
    </source>
</evidence>
<dbReference type="PATRIC" id="fig|679200.3.peg.1012"/>
<gene>
    <name evidence="1" type="ORF">HMPREF9333_00961</name>
</gene>
<proteinExistence type="predicted"/>
<dbReference type="Pfam" id="PF12672">
    <property type="entry name" value="DUF3793"/>
    <property type="match status" value="1"/>
</dbReference>
<sequence>MSDTIKAKTVRLFRNGNEDIKMQLGLLIKSALVLKGCKQSGMFFAKDYELSILADLALRTKLCLSVLYSKKGRHLVFIYRKDGLLDYLGSDGAAVLLRRYGYEGERLENLFSRLRKRMSDFYNRDGEFPHEIGLFLCYPLCDIQGFVKNGGKNFLFSGYWKVYDDLEANLKIFEIFDRVKEEAVDEWLAGRTLYEIAV</sequence>
<evidence type="ECO:0000313" key="2">
    <source>
        <dbReference type="Proteomes" id="UP000003011"/>
    </source>
</evidence>
<comment type="caution">
    <text evidence="1">The sequence shown here is derived from an EMBL/GenBank/DDBJ whole genome shotgun (WGS) entry which is preliminary data.</text>
</comment>
<protein>
    <recommendedName>
        <fullName evidence="3">DUF3793 domain-containing protein</fullName>
    </recommendedName>
</protein>
<dbReference type="OrthoDB" id="5393676at2"/>
<evidence type="ECO:0008006" key="3">
    <source>
        <dbReference type="Google" id="ProtNLM"/>
    </source>
</evidence>
<dbReference type="STRING" id="679200.HMPREF9333_00961"/>
<reference evidence="1 2" key="1">
    <citation type="submission" date="2011-08" db="EMBL/GenBank/DDBJ databases">
        <title>The Genome Sequence of Johnsonella ignava ATCC 51276.</title>
        <authorList>
            <consortium name="The Broad Institute Genome Sequencing Platform"/>
            <person name="Earl A."/>
            <person name="Ward D."/>
            <person name="Feldgarden M."/>
            <person name="Gevers D."/>
            <person name="Izard J."/>
            <person name="Blanton J.M."/>
            <person name="Baranova O.V."/>
            <person name="Dewhirst F.E."/>
            <person name="Young S.K."/>
            <person name="Zeng Q."/>
            <person name="Gargeya S."/>
            <person name="Fitzgerald M."/>
            <person name="Haas B."/>
            <person name="Abouelleil A."/>
            <person name="Alvarado L."/>
            <person name="Arachchi H.M."/>
            <person name="Berlin A."/>
            <person name="Brown A."/>
            <person name="Chapman S.B."/>
            <person name="Chen Z."/>
            <person name="Dunbar C."/>
            <person name="Freedman E."/>
            <person name="Gearin G."/>
            <person name="Gellesch M."/>
            <person name="Goldberg J."/>
            <person name="Griggs A."/>
            <person name="Gujja S."/>
            <person name="Heiman D."/>
            <person name="Howarth C."/>
            <person name="Larson L."/>
            <person name="Lui A."/>
            <person name="MacDonald P.J.P."/>
            <person name="Montmayeur A."/>
            <person name="Murphy C."/>
            <person name="Neiman D."/>
            <person name="Pearson M."/>
            <person name="Priest M."/>
            <person name="Roberts A."/>
            <person name="Saif S."/>
            <person name="Shea T."/>
            <person name="Shenoy N."/>
            <person name="Sisk P."/>
            <person name="Stolte C."/>
            <person name="Sykes S."/>
            <person name="Wortman J."/>
            <person name="Nusbaum C."/>
            <person name="Birren B."/>
        </authorList>
    </citation>
    <scope>NUCLEOTIDE SEQUENCE [LARGE SCALE GENOMIC DNA]</scope>
    <source>
        <strain evidence="1 2">ATCC 51276</strain>
    </source>
</reference>
<dbReference type="InterPro" id="IPR024523">
    <property type="entry name" value="DUF3793"/>
</dbReference>
<dbReference type="RefSeq" id="WP_005540289.1">
    <property type="nucleotide sequence ID" value="NZ_JH378831.1"/>
</dbReference>
<organism evidence="1 2">
    <name type="scientific">Johnsonella ignava ATCC 51276</name>
    <dbReference type="NCBI Taxonomy" id="679200"/>
    <lineage>
        <taxon>Bacteria</taxon>
        <taxon>Bacillati</taxon>
        <taxon>Bacillota</taxon>
        <taxon>Clostridia</taxon>
        <taxon>Lachnospirales</taxon>
        <taxon>Lachnospiraceae</taxon>
        <taxon>Johnsonella</taxon>
    </lineage>
</organism>
<name>G5GHC1_9FIRM</name>